<dbReference type="InterPro" id="IPR036052">
    <property type="entry name" value="TrpB-like_PALP_sf"/>
</dbReference>
<evidence type="ECO:0000256" key="5">
    <source>
        <dbReference type="ARBA" id="ARBA00022605"/>
    </source>
</evidence>
<feature type="compositionally biased region" description="Basic and acidic residues" evidence="12">
    <location>
        <begin position="1"/>
        <end position="14"/>
    </location>
</feature>
<evidence type="ECO:0000256" key="3">
    <source>
        <dbReference type="ARBA" id="ARBA00009982"/>
    </source>
</evidence>
<reference evidence="14 15" key="1">
    <citation type="journal article" date="2019" name="Nat. Microbiol.">
        <title>Mediterranean grassland soil C-N compound turnover is dependent on rainfall and depth, and is mediated by genomically divergent microorganisms.</title>
        <authorList>
            <person name="Diamond S."/>
            <person name="Andeer P.F."/>
            <person name="Li Z."/>
            <person name="Crits-Christoph A."/>
            <person name="Burstein D."/>
            <person name="Anantharaman K."/>
            <person name="Lane K.R."/>
            <person name="Thomas B.C."/>
            <person name="Pan C."/>
            <person name="Northen T.R."/>
            <person name="Banfield J.F."/>
        </authorList>
    </citation>
    <scope>NUCLEOTIDE SEQUENCE [LARGE SCALE GENOMIC DNA]</scope>
    <source>
        <strain evidence="14">WS_1</strain>
    </source>
</reference>
<dbReference type="FunFam" id="3.40.50.1100:FF:000004">
    <property type="entry name" value="Tryptophan synthase beta chain"/>
    <property type="match status" value="1"/>
</dbReference>
<dbReference type="EMBL" id="VBOR01000035">
    <property type="protein sequence ID" value="TMQ50407.1"/>
    <property type="molecule type" value="Genomic_DNA"/>
</dbReference>
<comment type="function">
    <text evidence="11">The beta subunit is responsible for the synthesis of L-tryptophan from indole and L-serine.</text>
</comment>
<dbReference type="PIRSF" id="PIRSF001413">
    <property type="entry name" value="Trp_syn_beta"/>
    <property type="match status" value="1"/>
</dbReference>
<dbReference type="EC" id="4.2.1.20" evidence="11"/>
<evidence type="ECO:0000256" key="2">
    <source>
        <dbReference type="ARBA" id="ARBA00004733"/>
    </source>
</evidence>
<comment type="pathway">
    <text evidence="2 11">Amino-acid biosynthesis; L-tryptophan biosynthesis; L-tryptophan from chorismate: step 5/5.</text>
</comment>
<keyword evidence="7 11" id="KW-0663">Pyridoxal phosphate</keyword>
<evidence type="ECO:0000259" key="13">
    <source>
        <dbReference type="Pfam" id="PF00291"/>
    </source>
</evidence>
<gene>
    <name evidence="11 14" type="primary">trpB</name>
    <name evidence="14" type="ORF">E6K71_02685</name>
</gene>
<dbReference type="GO" id="GO:0004834">
    <property type="term" value="F:tryptophan synthase activity"/>
    <property type="evidence" value="ECO:0007669"/>
    <property type="project" value="UniProtKB-UniRule"/>
</dbReference>
<evidence type="ECO:0000256" key="11">
    <source>
        <dbReference type="HAMAP-Rule" id="MF_00133"/>
    </source>
</evidence>
<name>A0A538SGA8_UNCEI</name>
<dbReference type="PANTHER" id="PTHR48077">
    <property type="entry name" value="TRYPTOPHAN SYNTHASE-RELATED"/>
    <property type="match status" value="1"/>
</dbReference>
<dbReference type="Pfam" id="PF00291">
    <property type="entry name" value="PALP"/>
    <property type="match status" value="1"/>
</dbReference>
<dbReference type="HAMAP" id="MF_00133">
    <property type="entry name" value="Trp_synth_beta"/>
    <property type="match status" value="1"/>
</dbReference>
<keyword evidence="9 11" id="KW-0456">Lyase</keyword>
<dbReference type="PANTHER" id="PTHR48077:SF3">
    <property type="entry name" value="TRYPTOPHAN SYNTHASE"/>
    <property type="match status" value="1"/>
</dbReference>
<feature type="region of interest" description="Disordered" evidence="12">
    <location>
        <begin position="1"/>
        <end position="68"/>
    </location>
</feature>
<dbReference type="Proteomes" id="UP000316292">
    <property type="component" value="Unassembled WGS sequence"/>
</dbReference>
<evidence type="ECO:0000256" key="1">
    <source>
        <dbReference type="ARBA" id="ARBA00001933"/>
    </source>
</evidence>
<dbReference type="GO" id="GO:0005737">
    <property type="term" value="C:cytoplasm"/>
    <property type="evidence" value="ECO:0007669"/>
    <property type="project" value="TreeGrafter"/>
</dbReference>
<evidence type="ECO:0000313" key="14">
    <source>
        <dbReference type="EMBL" id="TMQ50407.1"/>
    </source>
</evidence>
<accession>A0A538SGA8</accession>
<dbReference type="SUPFAM" id="SSF53686">
    <property type="entry name" value="Tryptophan synthase beta subunit-like PLP-dependent enzymes"/>
    <property type="match status" value="1"/>
</dbReference>
<feature type="modified residue" description="N6-(pyridoxal phosphate)lysine" evidence="11">
    <location>
        <position position="162"/>
    </location>
</feature>
<evidence type="ECO:0000313" key="15">
    <source>
        <dbReference type="Proteomes" id="UP000316292"/>
    </source>
</evidence>
<dbReference type="UniPathway" id="UPA00035">
    <property type="reaction ID" value="UER00044"/>
</dbReference>
<dbReference type="CDD" id="cd06446">
    <property type="entry name" value="Trp-synth_B"/>
    <property type="match status" value="1"/>
</dbReference>
<comment type="cofactor">
    <cofactor evidence="1 11">
        <name>pyridoxal 5'-phosphate</name>
        <dbReference type="ChEBI" id="CHEBI:597326"/>
    </cofactor>
</comment>
<feature type="domain" description="Tryptophan synthase beta chain-like PALP" evidence="13">
    <location>
        <begin position="126"/>
        <end position="454"/>
    </location>
</feature>
<protein>
    <recommendedName>
        <fullName evidence="11">Tryptophan synthase beta chain</fullName>
        <ecNumber evidence="11">4.2.1.20</ecNumber>
    </recommendedName>
</protein>
<keyword evidence="6 11" id="KW-0822">Tryptophan biosynthesis</keyword>
<dbReference type="AlphaFoldDB" id="A0A538SGA8"/>
<dbReference type="InterPro" id="IPR006654">
    <property type="entry name" value="Trp_synth_beta"/>
</dbReference>
<evidence type="ECO:0000256" key="7">
    <source>
        <dbReference type="ARBA" id="ARBA00022898"/>
    </source>
</evidence>
<dbReference type="Gene3D" id="3.40.50.1100">
    <property type="match status" value="2"/>
</dbReference>
<comment type="subunit">
    <text evidence="4 11">Tetramer of two alpha and two beta chains.</text>
</comment>
<comment type="similarity">
    <text evidence="3 11">Belongs to the TrpB family.</text>
</comment>
<feature type="compositionally biased region" description="Basic and acidic residues" evidence="12">
    <location>
        <begin position="36"/>
        <end position="61"/>
    </location>
</feature>
<evidence type="ECO:0000256" key="9">
    <source>
        <dbReference type="ARBA" id="ARBA00023239"/>
    </source>
</evidence>
<dbReference type="InterPro" id="IPR001926">
    <property type="entry name" value="TrpB-like_PALP"/>
</dbReference>
<evidence type="ECO:0000256" key="10">
    <source>
        <dbReference type="ARBA" id="ARBA00049047"/>
    </source>
</evidence>
<dbReference type="InterPro" id="IPR006653">
    <property type="entry name" value="Trp_synth_b_CS"/>
</dbReference>
<organism evidence="14 15">
    <name type="scientific">Eiseniibacteriota bacterium</name>
    <dbReference type="NCBI Taxonomy" id="2212470"/>
    <lineage>
        <taxon>Bacteria</taxon>
        <taxon>Candidatus Eiseniibacteriota</taxon>
    </lineage>
</organism>
<evidence type="ECO:0000256" key="12">
    <source>
        <dbReference type="SAM" id="MobiDB-lite"/>
    </source>
</evidence>
<evidence type="ECO:0000256" key="4">
    <source>
        <dbReference type="ARBA" id="ARBA00011270"/>
    </source>
</evidence>
<dbReference type="InterPro" id="IPR023026">
    <property type="entry name" value="Trp_synth_beta/beta-like"/>
</dbReference>
<keyword evidence="8 11" id="KW-0057">Aromatic amino acid biosynthesis</keyword>
<sequence length="478" mass="51273">MGAARRELGAEARRGRGARSREHHRAHPRGPSLRSGRLERTRVRARQEGRGKGEGLHRESAGSRPGTAETLVKAVRSTTPGRFGEFGGIYVPEILYTPVLELAHAFEEVRGDHAFQETLQRELTTFAGRPTPLTHAVRFGETIGLTRVYLKREDLLHTGAHKINNALGQALLARRMGKTRVVAETGAGQHGVASATACARVGLQCTVYMGEVDMERQRPNVERMKLLGAEVVPVASGSRTLKDAINEAMRDWSASVRTTHYLLGSVLGPHPYPTMVRDFQSVIGRETRVQIQKEAGRLPDLLVACVGGGSNAIGLFHEFLEDRAVQMVGVEAGGAGIRSGRHAARFAEPAVGVLHGTRTQVLQDSAGQIRSTHSISAGLDYPAVGPEHAALQASGRVRYESATDEEALRAFDLLARTEGILPALESSHALAYLARSGAARAVRSDALIVANLSGRGDKDLGVVLAARHDAALDSSGRG</sequence>
<evidence type="ECO:0000256" key="8">
    <source>
        <dbReference type="ARBA" id="ARBA00023141"/>
    </source>
</evidence>
<comment type="catalytic activity">
    <reaction evidence="10 11">
        <text>(1S,2R)-1-C-(indol-3-yl)glycerol 3-phosphate + L-serine = D-glyceraldehyde 3-phosphate + L-tryptophan + H2O</text>
        <dbReference type="Rhea" id="RHEA:10532"/>
        <dbReference type="ChEBI" id="CHEBI:15377"/>
        <dbReference type="ChEBI" id="CHEBI:33384"/>
        <dbReference type="ChEBI" id="CHEBI:57912"/>
        <dbReference type="ChEBI" id="CHEBI:58866"/>
        <dbReference type="ChEBI" id="CHEBI:59776"/>
        <dbReference type="EC" id="4.2.1.20"/>
    </reaction>
</comment>
<proteinExistence type="inferred from homology"/>
<keyword evidence="5 11" id="KW-0028">Amino-acid biosynthesis</keyword>
<feature type="compositionally biased region" description="Basic residues" evidence="12">
    <location>
        <begin position="15"/>
        <end position="28"/>
    </location>
</feature>
<comment type="caution">
    <text evidence="14">The sequence shown here is derived from an EMBL/GenBank/DDBJ whole genome shotgun (WGS) entry which is preliminary data.</text>
</comment>
<dbReference type="PROSITE" id="PS00168">
    <property type="entry name" value="TRP_SYNTHASE_BETA"/>
    <property type="match status" value="1"/>
</dbReference>
<dbReference type="FunFam" id="3.40.50.1100:FF:000001">
    <property type="entry name" value="Tryptophan synthase beta chain"/>
    <property type="match status" value="1"/>
</dbReference>
<evidence type="ECO:0000256" key="6">
    <source>
        <dbReference type="ARBA" id="ARBA00022822"/>
    </source>
</evidence>
<dbReference type="NCBIfam" id="TIGR00263">
    <property type="entry name" value="trpB"/>
    <property type="match status" value="1"/>
</dbReference>